<dbReference type="GO" id="GO:0035091">
    <property type="term" value="F:phosphatidylinositol binding"/>
    <property type="evidence" value="ECO:0007669"/>
    <property type="project" value="InterPro"/>
</dbReference>
<dbReference type="OMA" id="CYSDGAN"/>
<dbReference type="PhylomeDB" id="B3S8N6"/>
<keyword evidence="4" id="KW-0813">Transport</keyword>
<dbReference type="InterPro" id="IPR001683">
    <property type="entry name" value="PX_dom"/>
</dbReference>
<dbReference type="Gene3D" id="3.30.1520.10">
    <property type="entry name" value="Phox-like domain"/>
    <property type="match status" value="1"/>
</dbReference>
<accession>B3S8N6</accession>
<sequence>MSKTIADDSDLVLSCTLCSEKIRITDLESHSKTCNSHIASASVSVPTSPKSVHKEAIHTLIINVTCIDEDQESPFKIITKTNLTIFDKSLIEVNRSKQDLIWLREALQMVNPERIVPPLRDASGKSKIETVQEMQRFLSRISRHKILRKHPYFKVFITGSNEELKSIQNDYSQLENPYETIHHKPIRMEKDENSTLRKAQDYMNTLIANLTMLQNNIEEMDKSKISDTVFHAIEGIGHSEPSDTFLQEICSQLCRMQDEADKNKNLINDQSLILDILSLIAYVQSAKTYLDRIERAIDNFLFWEEEARQYENANSQQPDGKVVLCSNEDLDNPFSESRNEVLSKQNASKAHLEVMCLDMSNEIEQFDYQKELEMQQILLEYSERRCKVYEQYHSKWAAMKYTLEIPIDRRKRAIVVDNME</sequence>
<dbReference type="EMBL" id="DS985256">
    <property type="protein sequence ID" value="EDV20986.1"/>
    <property type="molecule type" value="Genomic_DNA"/>
</dbReference>
<keyword evidence="10" id="KW-1185">Reference proteome</keyword>
<reference evidence="9 10" key="1">
    <citation type="journal article" date="2008" name="Nature">
        <title>The Trichoplax genome and the nature of placozoans.</title>
        <authorList>
            <person name="Srivastava M."/>
            <person name="Begovic E."/>
            <person name="Chapman J."/>
            <person name="Putnam N.H."/>
            <person name="Hellsten U."/>
            <person name="Kawashima T."/>
            <person name="Kuo A."/>
            <person name="Mitros T."/>
            <person name="Salamov A."/>
            <person name="Carpenter M.L."/>
            <person name="Signorovitch A.Y."/>
            <person name="Moreno M.A."/>
            <person name="Kamm K."/>
            <person name="Grimwood J."/>
            <person name="Schmutz J."/>
            <person name="Shapiro H."/>
            <person name="Grigoriev I.V."/>
            <person name="Buss L.W."/>
            <person name="Schierwater B."/>
            <person name="Dellaporta S.L."/>
            <person name="Rokhsar D.S."/>
        </authorList>
    </citation>
    <scope>NUCLEOTIDE SEQUENCE [LARGE SCALE GENOMIC DNA]</scope>
    <source>
        <strain evidence="9 10">Grell-BS-1999</strain>
    </source>
</reference>
<dbReference type="GO" id="GO:0015031">
    <property type="term" value="P:protein transport"/>
    <property type="evidence" value="ECO:0000318"/>
    <property type="project" value="GO_Central"/>
</dbReference>
<dbReference type="InterPro" id="IPR036871">
    <property type="entry name" value="PX_dom_sf"/>
</dbReference>
<dbReference type="KEGG" id="tad:TRIADDRAFT_60603"/>
<dbReference type="PANTHER" id="PTHR45949:SF2">
    <property type="entry name" value="SORTING NEXIN-4"/>
    <property type="match status" value="1"/>
</dbReference>
<dbReference type="SUPFAM" id="SSF64268">
    <property type="entry name" value="PX domain"/>
    <property type="match status" value="1"/>
</dbReference>
<dbReference type="STRING" id="10228.B3S8N6"/>
<dbReference type="RefSeq" id="XP_002116630.1">
    <property type="nucleotide sequence ID" value="XM_002116594.1"/>
</dbReference>
<evidence type="ECO:0000313" key="10">
    <source>
        <dbReference type="Proteomes" id="UP000009022"/>
    </source>
</evidence>
<dbReference type="GO" id="GO:0032456">
    <property type="term" value="P:endocytic recycling"/>
    <property type="evidence" value="ECO:0000318"/>
    <property type="project" value="GO_Central"/>
</dbReference>
<feature type="domain" description="PX" evidence="8">
    <location>
        <begin position="85"/>
        <end position="158"/>
    </location>
</feature>
<proteinExistence type="inferred from homology"/>
<evidence type="ECO:0000256" key="6">
    <source>
        <dbReference type="ARBA" id="ARBA00023121"/>
    </source>
</evidence>
<comment type="subcellular location">
    <subcellularLocation>
        <location evidence="2">Cytoplasm</location>
    </subcellularLocation>
    <subcellularLocation>
        <location evidence="1">Membrane</location>
        <topology evidence="1">Peripheral membrane protein</topology>
    </subcellularLocation>
</comment>
<evidence type="ECO:0000259" key="8">
    <source>
        <dbReference type="Pfam" id="PF00787"/>
    </source>
</evidence>
<evidence type="ECO:0000256" key="7">
    <source>
        <dbReference type="ARBA" id="ARBA00023136"/>
    </source>
</evidence>
<dbReference type="InParanoid" id="B3S8N6"/>
<dbReference type="GO" id="GO:0016020">
    <property type="term" value="C:membrane"/>
    <property type="evidence" value="ECO:0007669"/>
    <property type="project" value="UniProtKB-SubCell"/>
</dbReference>
<dbReference type="CTD" id="6757842"/>
<dbReference type="Proteomes" id="UP000009022">
    <property type="component" value="Unassembled WGS sequence"/>
</dbReference>
<evidence type="ECO:0000256" key="2">
    <source>
        <dbReference type="ARBA" id="ARBA00004496"/>
    </source>
</evidence>
<evidence type="ECO:0000256" key="1">
    <source>
        <dbReference type="ARBA" id="ARBA00004170"/>
    </source>
</evidence>
<dbReference type="GO" id="GO:0034727">
    <property type="term" value="P:piecemeal microautophagy of the nucleus"/>
    <property type="evidence" value="ECO:0000318"/>
    <property type="project" value="GO_Central"/>
</dbReference>
<keyword evidence="5" id="KW-0963">Cytoplasm</keyword>
<protein>
    <recommendedName>
        <fullName evidence="8">PX domain-containing protein</fullName>
    </recommendedName>
</protein>
<dbReference type="GO" id="GO:0005769">
    <property type="term" value="C:early endosome"/>
    <property type="evidence" value="ECO:0000318"/>
    <property type="project" value="GO_Central"/>
</dbReference>
<dbReference type="HOGENOM" id="CLU_654408_0_0_1"/>
<dbReference type="AlphaFoldDB" id="B3S8N6"/>
<dbReference type="GO" id="GO:0000407">
    <property type="term" value="C:phagophore assembly site"/>
    <property type="evidence" value="ECO:0000318"/>
    <property type="project" value="GO_Central"/>
</dbReference>
<dbReference type="Pfam" id="PF00787">
    <property type="entry name" value="PX"/>
    <property type="match status" value="1"/>
</dbReference>
<keyword evidence="7" id="KW-0472">Membrane</keyword>
<organism evidence="9 10">
    <name type="scientific">Trichoplax adhaerens</name>
    <name type="common">Trichoplax reptans</name>
    <dbReference type="NCBI Taxonomy" id="10228"/>
    <lineage>
        <taxon>Eukaryota</taxon>
        <taxon>Metazoa</taxon>
        <taxon>Placozoa</taxon>
        <taxon>Uniplacotomia</taxon>
        <taxon>Trichoplacea</taxon>
        <taxon>Trichoplacidae</taxon>
        <taxon>Trichoplax</taxon>
    </lineage>
</organism>
<evidence type="ECO:0000256" key="3">
    <source>
        <dbReference type="ARBA" id="ARBA00010883"/>
    </source>
</evidence>
<evidence type="ECO:0000256" key="5">
    <source>
        <dbReference type="ARBA" id="ARBA00022490"/>
    </source>
</evidence>
<dbReference type="eggNOG" id="KOG2273">
    <property type="taxonomic scope" value="Eukaryota"/>
</dbReference>
<evidence type="ECO:0000313" key="9">
    <source>
        <dbReference type="EMBL" id="EDV20986.1"/>
    </source>
</evidence>
<dbReference type="PANTHER" id="PTHR45949">
    <property type="entry name" value="SORTING NEXIN-4"/>
    <property type="match status" value="1"/>
</dbReference>
<dbReference type="GO" id="GO:0000423">
    <property type="term" value="P:mitophagy"/>
    <property type="evidence" value="ECO:0000318"/>
    <property type="project" value="GO_Central"/>
</dbReference>
<evidence type="ECO:0000256" key="4">
    <source>
        <dbReference type="ARBA" id="ARBA00022448"/>
    </source>
</evidence>
<dbReference type="OrthoDB" id="5227681at2759"/>
<gene>
    <name evidence="9" type="ORF">TRIADDRAFT_60603</name>
</gene>
<name>B3S8N6_TRIAD</name>
<keyword evidence="6" id="KW-0446">Lipid-binding</keyword>
<dbReference type="GO" id="GO:0061709">
    <property type="term" value="P:reticulophagy"/>
    <property type="evidence" value="ECO:0000318"/>
    <property type="project" value="GO_Central"/>
</dbReference>
<dbReference type="GeneID" id="6757842"/>
<comment type="similarity">
    <text evidence="3">Belongs to the sorting nexin family.</text>
</comment>